<evidence type="ECO:0000259" key="12">
    <source>
        <dbReference type="SMART" id="SM00485"/>
    </source>
</evidence>
<dbReference type="CDD" id="cd09869">
    <property type="entry name" value="PIN_GEN1"/>
    <property type="match status" value="1"/>
</dbReference>
<proteinExistence type="inferred from homology"/>
<dbReference type="SMART" id="SM00484">
    <property type="entry name" value="XPGI"/>
    <property type="match status" value="1"/>
</dbReference>
<dbReference type="GO" id="GO:0017108">
    <property type="term" value="F:5'-flap endonuclease activity"/>
    <property type="evidence" value="ECO:0007669"/>
    <property type="project" value="UniProtKB-ARBA"/>
</dbReference>
<dbReference type="Pfam" id="PF18704">
    <property type="entry name" value="Chromo_2"/>
    <property type="match status" value="1"/>
</dbReference>
<keyword evidence="7" id="KW-0460">Magnesium</keyword>
<dbReference type="AlphaFoldDB" id="A0A2R5LL28"/>
<evidence type="ECO:0000256" key="4">
    <source>
        <dbReference type="ARBA" id="ARBA00022759"/>
    </source>
</evidence>
<evidence type="ECO:0000256" key="10">
    <source>
        <dbReference type="SAM" id="MobiDB-lite"/>
    </source>
</evidence>
<feature type="compositionally biased region" description="Basic and acidic residues" evidence="10">
    <location>
        <begin position="609"/>
        <end position="628"/>
    </location>
</feature>
<evidence type="ECO:0000256" key="9">
    <source>
        <dbReference type="ARBA" id="ARBA00038112"/>
    </source>
</evidence>
<dbReference type="InterPro" id="IPR008918">
    <property type="entry name" value="HhH2"/>
</dbReference>
<comment type="cofactor">
    <cofactor evidence="1">
        <name>Mg(2+)</name>
        <dbReference type="ChEBI" id="CHEBI:18420"/>
    </cofactor>
</comment>
<dbReference type="PANTHER" id="PTHR11081:SF70">
    <property type="entry name" value="FLAP ENDONUCLEASE GEN HOMOLOG 1"/>
    <property type="match status" value="1"/>
</dbReference>
<keyword evidence="3" id="KW-0479">Metal-binding</keyword>
<evidence type="ECO:0000256" key="7">
    <source>
        <dbReference type="ARBA" id="ARBA00022842"/>
    </source>
</evidence>
<evidence type="ECO:0000256" key="1">
    <source>
        <dbReference type="ARBA" id="ARBA00001946"/>
    </source>
</evidence>
<feature type="compositionally biased region" description="Basic and acidic residues" evidence="10">
    <location>
        <begin position="675"/>
        <end position="688"/>
    </location>
</feature>
<dbReference type="InterPro" id="IPR036279">
    <property type="entry name" value="5-3_exonuclease_C_sf"/>
</dbReference>
<dbReference type="SMART" id="SM00485">
    <property type="entry name" value="XPGN"/>
    <property type="match status" value="1"/>
</dbReference>
<evidence type="ECO:0000259" key="11">
    <source>
        <dbReference type="SMART" id="SM00484"/>
    </source>
</evidence>
<evidence type="ECO:0000256" key="8">
    <source>
        <dbReference type="ARBA" id="ARBA00023204"/>
    </source>
</evidence>
<feature type="region of interest" description="Disordered" evidence="10">
    <location>
        <begin position="483"/>
        <end position="514"/>
    </location>
</feature>
<keyword evidence="5" id="KW-0227">DNA damage</keyword>
<dbReference type="GO" id="GO:0046872">
    <property type="term" value="F:metal ion binding"/>
    <property type="evidence" value="ECO:0007669"/>
    <property type="project" value="UniProtKB-KW"/>
</dbReference>
<feature type="domain" description="XPG N-terminal" evidence="12">
    <location>
        <begin position="1"/>
        <end position="101"/>
    </location>
</feature>
<keyword evidence="8" id="KW-0234">DNA repair</keyword>
<dbReference type="Gene3D" id="3.40.50.1010">
    <property type="entry name" value="5'-nuclease"/>
    <property type="match status" value="1"/>
</dbReference>
<feature type="region of interest" description="Disordered" evidence="10">
    <location>
        <begin position="609"/>
        <end position="709"/>
    </location>
</feature>
<dbReference type="EMBL" id="GGLE01006108">
    <property type="protein sequence ID" value="MBY10234.1"/>
    <property type="molecule type" value="Transcribed_RNA"/>
</dbReference>
<evidence type="ECO:0000256" key="5">
    <source>
        <dbReference type="ARBA" id="ARBA00022763"/>
    </source>
</evidence>
<feature type="compositionally biased region" description="Polar residues" evidence="10">
    <location>
        <begin position="781"/>
        <end position="793"/>
    </location>
</feature>
<protein>
    <submittedName>
        <fullName evidence="13">Putative flap endonuclease gen</fullName>
    </submittedName>
</protein>
<evidence type="ECO:0000256" key="6">
    <source>
        <dbReference type="ARBA" id="ARBA00022801"/>
    </source>
</evidence>
<dbReference type="InterPro" id="IPR029060">
    <property type="entry name" value="PIN-like_dom_sf"/>
</dbReference>
<dbReference type="GO" id="GO:0008821">
    <property type="term" value="F:crossover junction DNA endonuclease activity"/>
    <property type="evidence" value="ECO:0007669"/>
    <property type="project" value="UniProtKB-ARBA"/>
</dbReference>
<comment type="similarity">
    <text evidence="9">Belongs to the XPG/RAD2 endonuclease family. GEN subfamily.</text>
</comment>
<dbReference type="InterPro" id="IPR006085">
    <property type="entry name" value="XPG_DNA_repair_N"/>
</dbReference>
<name>A0A2R5LL28_9ACAR</name>
<organism evidence="13">
    <name type="scientific">Ornithodoros turicata</name>
    <dbReference type="NCBI Taxonomy" id="34597"/>
    <lineage>
        <taxon>Eukaryota</taxon>
        <taxon>Metazoa</taxon>
        <taxon>Ecdysozoa</taxon>
        <taxon>Arthropoda</taxon>
        <taxon>Chelicerata</taxon>
        <taxon>Arachnida</taxon>
        <taxon>Acari</taxon>
        <taxon>Parasitiformes</taxon>
        <taxon>Ixodida</taxon>
        <taxon>Ixodoidea</taxon>
        <taxon>Argasidae</taxon>
        <taxon>Ornithodorinae</taxon>
        <taxon>Ornithodoros</taxon>
    </lineage>
</organism>
<dbReference type="SMART" id="SM00279">
    <property type="entry name" value="HhH2"/>
    <property type="match status" value="1"/>
</dbReference>
<reference evidence="13" key="1">
    <citation type="submission" date="2018-03" db="EMBL/GenBank/DDBJ databases">
        <title>The relapsing fever spirochete Borrelia turicatae persists in the highly oxidative environment of its soft-bodied tick vector.</title>
        <authorList>
            <person name="Bourret T.J."/>
            <person name="Boyle W.K."/>
            <person name="Valenzuela J.G."/>
            <person name="Oliveira F."/>
            <person name="Lopez J.E."/>
        </authorList>
    </citation>
    <scope>NUCLEOTIDE SEQUENCE</scope>
    <source>
        <strain evidence="13">Kansas strain/isolate</strain>
        <tissue evidence="13">Salivary glands</tissue>
    </source>
</reference>
<feature type="compositionally biased region" description="Polar residues" evidence="10">
    <location>
        <begin position="691"/>
        <end position="709"/>
    </location>
</feature>
<dbReference type="PRINTS" id="PR00853">
    <property type="entry name" value="XPGRADSUPER"/>
</dbReference>
<dbReference type="Pfam" id="PF00867">
    <property type="entry name" value="XPG_I"/>
    <property type="match status" value="1"/>
</dbReference>
<dbReference type="GO" id="GO:0000400">
    <property type="term" value="F:four-way junction DNA binding"/>
    <property type="evidence" value="ECO:0007669"/>
    <property type="project" value="UniProtKB-ARBA"/>
</dbReference>
<evidence type="ECO:0000313" key="13">
    <source>
        <dbReference type="EMBL" id="MBY10234.1"/>
    </source>
</evidence>
<dbReference type="Gene3D" id="1.10.150.20">
    <property type="entry name" value="5' to 3' exonuclease, C-terminal subdomain"/>
    <property type="match status" value="1"/>
</dbReference>
<feature type="domain" description="XPG-I" evidence="11">
    <location>
        <begin position="121"/>
        <end position="192"/>
    </location>
</feature>
<keyword evidence="4 13" id="KW-0255">Endonuclease</keyword>
<feature type="compositionally biased region" description="Basic and acidic residues" evidence="10">
    <location>
        <begin position="547"/>
        <end position="557"/>
    </location>
</feature>
<feature type="region of interest" description="Disordered" evidence="10">
    <location>
        <begin position="529"/>
        <end position="557"/>
    </location>
</feature>
<accession>A0A2R5LL28</accession>
<evidence type="ECO:0000256" key="2">
    <source>
        <dbReference type="ARBA" id="ARBA00022722"/>
    </source>
</evidence>
<dbReference type="GO" id="GO:0006281">
    <property type="term" value="P:DNA repair"/>
    <property type="evidence" value="ECO:0007669"/>
    <property type="project" value="UniProtKB-KW"/>
</dbReference>
<dbReference type="FunFam" id="1.10.150.20:FF:000030">
    <property type="entry name" value="Flap endonuclease GEN-like 1"/>
    <property type="match status" value="1"/>
</dbReference>
<dbReference type="InterPro" id="IPR006086">
    <property type="entry name" value="XPG-I_dom"/>
</dbReference>
<dbReference type="SUPFAM" id="SSF47807">
    <property type="entry name" value="5' to 3' exonuclease, C-terminal subdomain"/>
    <property type="match status" value="1"/>
</dbReference>
<dbReference type="InterPro" id="IPR006084">
    <property type="entry name" value="XPG/Rad2"/>
</dbReference>
<dbReference type="Pfam" id="PF00752">
    <property type="entry name" value="XPG_N"/>
    <property type="match status" value="1"/>
</dbReference>
<dbReference type="PANTHER" id="PTHR11081">
    <property type="entry name" value="FLAP ENDONUCLEASE FAMILY MEMBER"/>
    <property type="match status" value="1"/>
</dbReference>
<dbReference type="SUPFAM" id="SSF88723">
    <property type="entry name" value="PIN domain-like"/>
    <property type="match status" value="1"/>
</dbReference>
<evidence type="ECO:0000256" key="3">
    <source>
        <dbReference type="ARBA" id="ARBA00022723"/>
    </source>
</evidence>
<dbReference type="InterPro" id="IPR041012">
    <property type="entry name" value="GEN_chromo"/>
</dbReference>
<keyword evidence="6" id="KW-0378">Hydrolase</keyword>
<sequence length="807" mass="91664">MGVHDLWQVLEPVARKVHLEELKGQVIAVDLSGWIVESQRVQATHNTSKYMHLRNLFFRCSKLLGYGMDLVFVLEGNAPDVKGETLSQRSKLYYPEIRDSRRGGSRPRLRALSEQCRELLSIMGLHCVQSLGEAEATCAALNKKKLVDACMTEDSDVFLYGATLVYRGVDIDDKDPHVLAYKMSDIESQLNLTREKLIAVALLAGCDYFPGVQGVGKETAIKLFSKLGDVDILERFKSWNTDSKFEQLQNKADVIMRKPRHCNVCHHPGTPKAHTEEGCENCKTEKRCKVLSEKDARCTCRWHETDSVKREWKLELDVRKKAMATAQFPPEEVVQEFLCDQVEFHSLDGSWKQPELSPFQEFMQKMLFWEPSESHEKLFPLLTRWHLLHVDRPCRTLKAERIVKLRNIRNVPLYEVLWSQEQCEGTVPEGDASGTTTLEPQQLFRQCYPALVDQFLEEVNAKKATKKTAKNTKDIREFFKVKAKSKANKPESQSQEQVQPDLVEDTKNKTGGNCNVENEEVKEHERGELANLNKEQSQPVIAGKLKQSTETEQKAEKLTRLRQTEKKHVTRTQKPVPEPTAEITHFFGSPGKKGIGDDSLAEYTVPLAERIRRKEVHSSRKDARKIDGMSDLEISLQEPTPPELQSPTKASREEVLSGHDCSPPKRKLVSPKPSPRMDAKTESLRVEPEAQFTNLRSPNTLRNDQSTTTGKSVRCLFPVECHTAAVKDDLTSPAELENCSSQRCCSVAASSFESTPISAMRERRSRREHTPTESDYDPSKSLFSSFENQSSLNRETHSIIEISDEES</sequence>
<keyword evidence="2" id="KW-0540">Nuclease</keyword>
<feature type="region of interest" description="Disordered" evidence="10">
    <location>
        <begin position="755"/>
        <end position="807"/>
    </location>
</feature>